<dbReference type="PANTHER" id="PTHR10000">
    <property type="entry name" value="PHOSPHOSERINE PHOSPHATASE"/>
    <property type="match status" value="1"/>
</dbReference>
<evidence type="ECO:0000313" key="1">
    <source>
        <dbReference type="EMBL" id="QUC06935.1"/>
    </source>
</evidence>
<gene>
    <name evidence="1" type="ORF">J5A65_08095</name>
</gene>
<dbReference type="RefSeq" id="WP_212320997.1">
    <property type="nucleotide sequence ID" value="NZ_AP024463.1"/>
</dbReference>
<dbReference type="EMBL" id="CP072384">
    <property type="protein sequence ID" value="QUC06935.1"/>
    <property type="molecule type" value="Genomic_DNA"/>
</dbReference>
<dbReference type="Proteomes" id="UP000678513">
    <property type="component" value="Chromosome"/>
</dbReference>
<dbReference type="InterPro" id="IPR023214">
    <property type="entry name" value="HAD_sf"/>
</dbReference>
<reference evidence="1 2" key="1">
    <citation type="submission" date="2021-03" db="EMBL/GenBank/DDBJ databases">
        <title>Human Oral Microbial Genomes.</title>
        <authorList>
            <person name="Johnston C.D."/>
            <person name="Chen T."/>
            <person name="Dewhirst F.E."/>
        </authorList>
    </citation>
    <scope>NUCLEOTIDE SEQUENCE [LARGE SCALE GENOMIC DNA]</scope>
    <source>
        <strain evidence="1 2">DSMZ 100122</strain>
    </source>
</reference>
<evidence type="ECO:0000313" key="2">
    <source>
        <dbReference type="Proteomes" id="UP000678513"/>
    </source>
</evidence>
<dbReference type="PANTHER" id="PTHR10000:SF8">
    <property type="entry name" value="HAD SUPERFAMILY HYDROLASE-LIKE, TYPE 3"/>
    <property type="match status" value="1"/>
</dbReference>
<dbReference type="Gene3D" id="3.30.1240.10">
    <property type="match status" value="1"/>
</dbReference>
<sequence>MRPALIATDLDGTFLGTGAALLPSNLAAARRAIQEGVIFVVATGRPRRWLDGLQKLRDLDPVVISSNGAVTSRLAASHPDHLHPVKPESALAFAAALPPELETAFAVEYEYGWGREPDYPVGVFSATEHEAPLEELLRLGPVVKVLARTRHAGTHAFAPIALATAGETLQSTFSWHDACGTVELSAPGVTKGTALARLLEELDIDPAETVAFGDMHNDLGMLELVGHGYVMAGADPCLLGREFTQLGNHYDGAVGKQIQLLLDN</sequence>
<proteinExistence type="predicted"/>
<organism evidence="1 2">
    <name type="scientific">Arachnia rubra</name>
    <dbReference type="NCBI Taxonomy" id="1547448"/>
    <lineage>
        <taxon>Bacteria</taxon>
        <taxon>Bacillati</taxon>
        <taxon>Actinomycetota</taxon>
        <taxon>Actinomycetes</taxon>
        <taxon>Propionibacteriales</taxon>
        <taxon>Propionibacteriaceae</taxon>
        <taxon>Arachnia</taxon>
    </lineage>
</organism>
<dbReference type="SUPFAM" id="SSF56784">
    <property type="entry name" value="HAD-like"/>
    <property type="match status" value="1"/>
</dbReference>
<protein>
    <submittedName>
        <fullName evidence="1">HAD family phosphatase</fullName>
    </submittedName>
</protein>
<keyword evidence="2" id="KW-1185">Reference proteome</keyword>
<accession>A0ABX7Y185</accession>
<dbReference type="InterPro" id="IPR036412">
    <property type="entry name" value="HAD-like_sf"/>
</dbReference>
<dbReference type="Pfam" id="PF08282">
    <property type="entry name" value="Hydrolase_3"/>
    <property type="match status" value="1"/>
</dbReference>
<name>A0ABX7Y185_9ACTN</name>
<dbReference type="Gene3D" id="3.40.50.1000">
    <property type="entry name" value="HAD superfamily/HAD-like"/>
    <property type="match status" value="1"/>
</dbReference>